<feature type="domain" description="GYF" evidence="3">
    <location>
        <begin position="4"/>
        <end position="49"/>
    </location>
</feature>
<keyword evidence="2" id="KW-0472">Membrane</keyword>
<proteinExistence type="predicted"/>
<keyword evidence="2" id="KW-0812">Transmembrane</keyword>
<comment type="caution">
    <text evidence="4">The sequence shown here is derived from an EMBL/GenBank/DDBJ whole genome shotgun (WGS) entry which is preliminary data.</text>
</comment>
<feature type="transmembrane region" description="Helical" evidence="2">
    <location>
        <begin position="81"/>
        <end position="105"/>
    </location>
</feature>
<name>A0A930U826_9FLAO</name>
<evidence type="ECO:0000256" key="1">
    <source>
        <dbReference type="SAM" id="Coils"/>
    </source>
</evidence>
<evidence type="ECO:0000259" key="3">
    <source>
        <dbReference type="Pfam" id="PF14237"/>
    </source>
</evidence>
<reference evidence="4" key="1">
    <citation type="submission" date="2020-11" db="EMBL/GenBank/DDBJ databases">
        <title>Genome of Flavobacterium soyangense.</title>
        <authorList>
            <person name="Liu Q."/>
            <person name="Xin Y.-H."/>
        </authorList>
    </citation>
    <scope>NUCLEOTIDE SEQUENCE</scope>
    <source>
        <strain evidence="4">CGMCC 1.13493</strain>
    </source>
</reference>
<sequence>MKKYFLHNGTENSGPYDLDELKTKSITKTTPVWYEGMKNWKYAGEIAELNTIFATVPPPISSFKTPPPTPKMEQKSSSHKIIGLPKTSFFVILTALVTLIGISVLNTMQENRSQELKLKNHKTEVENYQYELQQKEIANQKIIAAQEEKAAAERMLKEKKNAGNNRLLVIQQIIAEYQTQLKETEKKLNDVSGFKLLRTASEKKEQMNLLQKNIDSFKIETVKLKNESDQLKLELEKTQ</sequence>
<keyword evidence="1" id="KW-0175">Coiled coil</keyword>
<dbReference type="Pfam" id="PF14237">
    <property type="entry name" value="GYF_2"/>
    <property type="match status" value="1"/>
</dbReference>
<dbReference type="RefSeq" id="WP_194311726.1">
    <property type="nucleotide sequence ID" value="NZ_JADHEC010000013.1"/>
</dbReference>
<organism evidence="4 5">
    <name type="scientific">Flavobacterium soyangense</name>
    <dbReference type="NCBI Taxonomy" id="2023265"/>
    <lineage>
        <taxon>Bacteria</taxon>
        <taxon>Pseudomonadati</taxon>
        <taxon>Bacteroidota</taxon>
        <taxon>Flavobacteriia</taxon>
        <taxon>Flavobacteriales</taxon>
        <taxon>Flavobacteriaceae</taxon>
        <taxon>Flavobacterium</taxon>
    </lineage>
</organism>
<keyword evidence="2" id="KW-1133">Transmembrane helix</keyword>
<evidence type="ECO:0000313" key="4">
    <source>
        <dbReference type="EMBL" id="MBF2708471.1"/>
    </source>
</evidence>
<gene>
    <name evidence="4" type="ORF">IR213_07695</name>
</gene>
<dbReference type="InterPro" id="IPR025640">
    <property type="entry name" value="GYF_2"/>
</dbReference>
<dbReference type="AlphaFoldDB" id="A0A930U826"/>
<evidence type="ECO:0000256" key="2">
    <source>
        <dbReference type="SAM" id="Phobius"/>
    </source>
</evidence>
<dbReference type="Proteomes" id="UP000646211">
    <property type="component" value="Unassembled WGS sequence"/>
</dbReference>
<dbReference type="EMBL" id="JADHEC010000013">
    <property type="protein sequence ID" value="MBF2708471.1"/>
    <property type="molecule type" value="Genomic_DNA"/>
</dbReference>
<keyword evidence="5" id="KW-1185">Reference proteome</keyword>
<protein>
    <submittedName>
        <fullName evidence="4">DUF4339 domain-containing protein</fullName>
    </submittedName>
</protein>
<feature type="coiled-coil region" evidence="1">
    <location>
        <begin position="111"/>
        <end position="234"/>
    </location>
</feature>
<evidence type="ECO:0000313" key="5">
    <source>
        <dbReference type="Proteomes" id="UP000646211"/>
    </source>
</evidence>
<accession>A0A930U826</accession>